<name>A0A1G6RC62_9PSEU</name>
<dbReference type="InterPro" id="IPR038332">
    <property type="entry name" value="PPE_sf"/>
</dbReference>
<feature type="compositionally biased region" description="Low complexity" evidence="1">
    <location>
        <begin position="229"/>
        <end position="246"/>
    </location>
</feature>
<evidence type="ECO:0008006" key="4">
    <source>
        <dbReference type="Google" id="ProtNLM"/>
    </source>
</evidence>
<dbReference type="Proteomes" id="UP000199501">
    <property type="component" value="Unassembled WGS sequence"/>
</dbReference>
<feature type="region of interest" description="Disordered" evidence="1">
    <location>
        <begin position="159"/>
        <end position="417"/>
    </location>
</feature>
<accession>A0A1G6RC62</accession>
<gene>
    <name evidence="2" type="ORF">SAMN05216174_106248</name>
</gene>
<protein>
    <recommendedName>
        <fullName evidence="4">PPE family protein</fullName>
    </recommendedName>
</protein>
<evidence type="ECO:0000313" key="3">
    <source>
        <dbReference type="Proteomes" id="UP000199501"/>
    </source>
</evidence>
<reference evidence="3" key="1">
    <citation type="submission" date="2016-10" db="EMBL/GenBank/DDBJ databases">
        <authorList>
            <person name="Varghese N."/>
            <person name="Submissions S."/>
        </authorList>
    </citation>
    <scope>NUCLEOTIDE SEQUENCE [LARGE SCALE GENOMIC DNA]</scope>
    <source>
        <strain evidence="3">IBRC-M 10403</strain>
    </source>
</reference>
<keyword evidence="3" id="KW-1185">Reference proteome</keyword>
<dbReference type="AlphaFoldDB" id="A0A1G6RC62"/>
<proteinExistence type="predicted"/>
<evidence type="ECO:0000256" key="1">
    <source>
        <dbReference type="SAM" id="MobiDB-lite"/>
    </source>
</evidence>
<feature type="compositionally biased region" description="Pro residues" evidence="1">
    <location>
        <begin position="247"/>
        <end position="274"/>
    </location>
</feature>
<dbReference type="STRING" id="1271860.SAMN05216174_106248"/>
<feature type="compositionally biased region" description="Gly residues" evidence="1">
    <location>
        <begin position="328"/>
        <end position="350"/>
    </location>
</feature>
<organism evidence="2 3">
    <name type="scientific">Actinokineospora iranica</name>
    <dbReference type="NCBI Taxonomy" id="1271860"/>
    <lineage>
        <taxon>Bacteria</taxon>
        <taxon>Bacillati</taxon>
        <taxon>Actinomycetota</taxon>
        <taxon>Actinomycetes</taxon>
        <taxon>Pseudonocardiales</taxon>
        <taxon>Pseudonocardiaceae</taxon>
        <taxon>Actinokineospora</taxon>
    </lineage>
</organism>
<feature type="compositionally biased region" description="Basic and acidic residues" evidence="1">
    <location>
        <begin position="183"/>
        <end position="193"/>
    </location>
</feature>
<dbReference type="Gene3D" id="1.20.1260.20">
    <property type="entry name" value="PPE superfamily"/>
    <property type="match status" value="1"/>
</dbReference>
<feature type="compositionally biased region" description="Gly residues" evidence="1">
    <location>
        <begin position="282"/>
        <end position="321"/>
    </location>
</feature>
<feature type="compositionally biased region" description="Pro residues" evidence="1">
    <location>
        <begin position="167"/>
        <end position="182"/>
    </location>
</feature>
<evidence type="ECO:0000313" key="2">
    <source>
        <dbReference type="EMBL" id="SDD01665.1"/>
    </source>
</evidence>
<feature type="compositionally biased region" description="Polar residues" evidence="1">
    <location>
        <begin position="216"/>
        <end position="225"/>
    </location>
</feature>
<dbReference type="EMBL" id="FMZZ01000006">
    <property type="protein sequence ID" value="SDD01665.1"/>
    <property type="molecule type" value="Genomic_DNA"/>
</dbReference>
<sequence>MAGLTGQQIFDNFHNAQGVQERHEAADGLKKLLKEYEQCADDVLALTTSMDSMWQGDASGAAQRGAAPLIVEHRLASPEFGKAQDLTGRQLDSFEQAKNSVQPIPEQPKEPGFWDDVTSLGGASEDYEGKLREYNAANEHNVAVMRAYEDASGYNASGMPTEFGEMAPPPGEVAVEQPPPPSERVDPPGRRETPTTTGGGDSAWRTTGSLLEDDSVTPSQVTAASGWTAPGAVPAAGVEPGPVRTPVGPPPGGSGYPVQPPGMVPPGMVPPGMRPPGNSLRGLGGGPGGGGGGAGGRGGGFGPGGAGARGAYGGGGGGGFGPNNPGGSVSGTGPGAGARSGALAGAGMGADDGHGAQNRGAAAGGGRGGAGGPMGGGGGGGQGGEDSERTAPSYLLEADPDALFGTDEITAPPVIGE</sequence>
<feature type="compositionally biased region" description="Gly residues" evidence="1">
    <location>
        <begin position="362"/>
        <end position="384"/>
    </location>
</feature>